<dbReference type="PROSITE" id="PS50109">
    <property type="entry name" value="HIS_KIN"/>
    <property type="match status" value="1"/>
</dbReference>
<dbReference type="CDD" id="cd00082">
    <property type="entry name" value="HisKA"/>
    <property type="match status" value="1"/>
</dbReference>
<evidence type="ECO:0000256" key="7">
    <source>
        <dbReference type="ARBA" id="ARBA00022777"/>
    </source>
</evidence>
<keyword evidence="8 12" id="KW-1133">Transmembrane helix</keyword>
<accession>A0A1H0WM38</accession>
<evidence type="ECO:0000256" key="10">
    <source>
        <dbReference type="ARBA" id="ARBA00023136"/>
    </source>
</evidence>
<dbReference type="SMART" id="SM00304">
    <property type="entry name" value="HAMP"/>
    <property type="match status" value="1"/>
</dbReference>
<evidence type="ECO:0000256" key="5">
    <source>
        <dbReference type="ARBA" id="ARBA00022679"/>
    </source>
</evidence>
<dbReference type="Gene3D" id="3.30.565.10">
    <property type="entry name" value="Histidine kinase-like ATPase, C-terminal domain"/>
    <property type="match status" value="1"/>
</dbReference>
<keyword evidence="5" id="KW-0808">Transferase</keyword>
<dbReference type="SUPFAM" id="SSF47384">
    <property type="entry name" value="Homodimeric domain of signal transducing histidine kinase"/>
    <property type="match status" value="1"/>
</dbReference>
<organism evidence="15 16">
    <name type="scientific">Paracidovorax cattleyae</name>
    <dbReference type="NCBI Taxonomy" id="80868"/>
    <lineage>
        <taxon>Bacteria</taxon>
        <taxon>Pseudomonadati</taxon>
        <taxon>Pseudomonadota</taxon>
        <taxon>Betaproteobacteria</taxon>
        <taxon>Burkholderiales</taxon>
        <taxon>Comamonadaceae</taxon>
        <taxon>Paracidovorax</taxon>
    </lineage>
</organism>
<dbReference type="Pfam" id="PF02518">
    <property type="entry name" value="HATPase_c"/>
    <property type="match status" value="1"/>
</dbReference>
<proteinExistence type="predicted"/>
<evidence type="ECO:0000256" key="8">
    <source>
        <dbReference type="ARBA" id="ARBA00022989"/>
    </source>
</evidence>
<keyword evidence="9" id="KW-0902">Two-component regulatory system</keyword>
<comment type="subcellular location">
    <subcellularLocation>
        <location evidence="2">Membrane</location>
    </subcellularLocation>
</comment>
<keyword evidence="10 12" id="KW-0472">Membrane</keyword>
<keyword evidence="7 15" id="KW-0418">Kinase</keyword>
<dbReference type="RefSeq" id="WP_092839694.1">
    <property type="nucleotide sequence ID" value="NZ_CP028290.1"/>
</dbReference>
<evidence type="ECO:0000256" key="12">
    <source>
        <dbReference type="SAM" id="Phobius"/>
    </source>
</evidence>
<dbReference type="PRINTS" id="PR00344">
    <property type="entry name" value="BCTRLSENSOR"/>
</dbReference>
<dbReference type="InterPro" id="IPR004358">
    <property type="entry name" value="Sig_transdc_His_kin-like_C"/>
</dbReference>
<keyword evidence="4" id="KW-0597">Phosphoprotein</keyword>
<evidence type="ECO:0000256" key="9">
    <source>
        <dbReference type="ARBA" id="ARBA00023012"/>
    </source>
</evidence>
<comment type="catalytic activity">
    <reaction evidence="1">
        <text>ATP + protein L-histidine = ADP + protein N-phospho-L-histidine.</text>
        <dbReference type="EC" id="2.7.13.3"/>
    </reaction>
</comment>
<dbReference type="PANTHER" id="PTHR45436:SF5">
    <property type="entry name" value="SENSOR HISTIDINE KINASE TRCS"/>
    <property type="match status" value="1"/>
</dbReference>
<dbReference type="InterPro" id="IPR050428">
    <property type="entry name" value="TCS_sensor_his_kinase"/>
</dbReference>
<dbReference type="InterPro" id="IPR003660">
    <property type="entry name" value="HAMP_dom"/>
</dbReference>
<feature type="domain" description="Histidine kinase" evidence="13">
    <location>
        <begin position="182"/>
        <end position="394"/>
    </location>
</feature>
<dbReference type="PANTHER" id="PTHR45436">
    <property type="entry name" value="SENSOR HISTIDINE KINASE YKOH"/>
    <property type="match status" value="1"/>
</dbReference>
<dbReference type="Pfam" id="PF00512">
    <property type="entry name" value="HisKA"/>
    <property type="match status" value="1"/>
</dbReference>
<evidence type="ECO:0000259" key="13">
    <source>
        <dbReference type="PROSITE" id="PS50109"/>
    </source>
</evidence>
<keyword evidence="11" id="KW-0175">Coiled coil</keyword>
<dbReference type="EC" id="2.7.13.3" evidence="3"/>
<evidence type="ECO:0000313" key="15">
    <source>
        <dbReference type="EMBL" id="SDP91605.1"/>
    </source>
</evidence>
<dbReference type="SMART" id="SM00387">
    <property type="entry name" value="HATPase_c"/>
    <property type="match status" value="1"/>
</dbReference>
<evidence type="ECO:0000256" key="3">
    <source>
        <dbReference type="ARBA" id="ARBA00012438"/>
    </source>
</evidence>
<feature type="transmembrane region" description="Helical" evidence="12">
    <location>
        <begin position="21"/>
        <end position="42"/>
    </location>
</feature>
<dbReference type="AlphaFoldDB" id="A0A1H0WM38"/>
<dbReference type="SMART" id="SM00388">
    <property type="entry name" value="HisKA"/>
    <property type="match status" value="1"/>
</dbReference>
<evidence type="ECO:0000259" key="14">
    <source>
        <dbReference type="PROSITE" id="PS50885"/>
    </source>
</evidence>
<name>A0A1H0WM38_9BURK</name>
<feature type="domain" description="HAMP" evidence="14">
    <location>
        <begin position="120"/>
        <end position="174"/>
    </location>
</feature>
<gene>
    <name evidence="15" type="ORF">SAMN04489708_14315</name>
</gene>
<keyword evidence="6 12" id="KW-0812">Transmembrane</keyword>
<reference evidence="16" key="1">
    <citation type="submission" date="2016-10" db="EMBL/GenBank/DDBJ databases">
        <authorList>
            <person name="Varghese N."/>
            <person name="Submissions S."/>
        </authorList>
    </citation>
    <scope>NUCLEOTIDE SEQUENCE [LARGE SCALE GENOMIC DNA]</scope>
    <source>
        <strain evidence="16">DSM 17101</strain>
    </source>
</reference>
<dbReference type="Pfam" id="PF00672">
    <property type="entry name" value="HAMP"/>
    <property type="match status" value="1"/>
</dbReference>
<protein>
    <recommendedName>
        <fullName evidence="3">histidine kinase</fullName>
        <ecNumber evidence="3">2.7.13.3</ecNumber>
    </recommendedName>
</protein>
<dbReference type="GO" id="GO:0005886">
    <property type="term" value="C:plasma membrane"/>
    <property type="evidence" value="ECO:0007669"/>
    <property type="project" value="TreeGrafter"/>
</dbReference>
<evidence type="ECO:0000256" key="2">
    <source>
        <dbReference type="ARBA" id="ARBA00004370"/>
    </source>
</evidence>
<dbReference type="InterPro" id="IPR005467">
    <property type="entry name" value="His_kinase_dom"/>
</dbReference>
<dbReference type="InterPro" id="IPR036097">
    <property type="entry name" value="HisK_dim/P_sf"/>
</dbReference>
<evidence type="ECO:0000256" key="11">
    <source>
        <dbReference type="SAM" id="Coils"/>
    </source>
</evidence>
<feature type="coiled-coil region" evidence="11">
    <location>
        <begin position="155"/>
        <end position="182"/>
    </location>
</feature>
<evidence type="ECO:0000256" key="4">
    <source>
        <dbReference type="ARBA" id="ARBA00022553"/>
    </source>
</evidence>
<dbReference type="InterPro" id="IPR036890">
    <property type="entry name" value="HATPase_C_sf"/>
</dbReference>
<dbReference type="SUPFAM" id="SSF55874">
    <property type="entry name" value="ATPase domain of HSP90 chaperone/DNA topoisomerase II/histidine kinase"/>
    <property type="match status" value="1"/>
</dbReference>
<sequence>MRLRWFRRPQEATPLWRWMGVRISALAIGAVLAIAAGMWTYFQLRELRLLQRLPVPVRAEAQQLLKHPHDNQAALWSLFERYYDIDYVLPGLSNPDWLTLLVMLACALPFLILFGLLVSRPLSRQFSQVAQAARRVAAGDFRARAQVIDSAPQELAGLAVDFNDMTAKLAQYEREVRESSAMLAHELRTPLTAAMGCVQGMMDDVFPRDEAQLQLVHRQLEQINRLVGDLHLLSLARAGQLHLEPEHFDLGSLVRDRLQWVQAGLEKAEFRVQVMVPSLQVLADRDRIGQVVSILIDNVLRYAASGRSLDIAASVAPGTVVLAFSDRGAGVPAEDLPRLRDRFWRADQSRARHSGGSGLGLAIAAAICQAHGGALDFRARPGGGLTALVHLPRA</sequence>
<dbReference type="Gene3D" id="6.10.340.10">
    <property type="match status" value="1"/>
</dbReference>
<dbReference type="EMBL" id="FNJL01000043">
    <property type="protein sequence ID" value="SDP91605.1"/>
    <property type="molecule type" value="Genomic_DNA"/>
</dbReference>
<feature type="transmembrane region" description="Helical" evidence="12">
    <location>
        <begin position="97"/>
        <end position="118"/>
    </location>
</feature>
<dbReference type="Gene3D" id="1.10.287.130">
    <property type="match status" value="1"/>
</dbReference>
<keyword evidence="16" id="KW-1185">Reference proteome</keyword>
<evidence type="ECO:0000256" key="1">
    <source>
        <dbReference type="ARBA" id="ARBA00000085"/>
    </source>
</evidence>
<dbReference type="PROSITE" id="PS50885">
    <property type="entry name" value="HAMP"/>
    <property type="match status" value="1"/>
</dbReference>
<dbReference type="InterPro" id="IPR003594">
    <property type="entry name" value="HATPase_dom"/>
</dbReference>
<dbReference type="OrthoDB" id="9804645at2"/>
<dbReference type="InterPro" id="IPR003661">
    <property type="entry name" value="HisK_dim/P_dom"/>
</dbReference>
<dbReference type="Proteomes" id="UP000199317">
    <property type="component" value="Unassembled WGS sequence"/>
</dbReference>
<evidence type="ECO:0000256" key="6">
    <source>
        <dbReference type="ARBA" id="ARBA00022692"/>
    </source>
</evidence>
<dbReference type="GO" id="GO:0000155">
    <property type="term" value="F:phosphorelay sensor kinase activity"/>
    <property type="evidence" value="ECO:0007669"/>
    <property type="project" value="InterPro"/>
</dbReference>
<evidence type="ECO:0000313" key="16">
    <source>
        <dbReference type="Proteomes" id="UP000199317"/>
    </source>
</evidence>